<evidence type="ECO:0000313" key="1">
    <source>
        <dbReference type="EMBL" id="WVZ93719.1"/>
    </source>
</evidence>
<accession>A0AAQ3UK33</accession>
<evidence type="ECO:0000313" key="2">
    <source>
        <dbReference type="Proteomes" id="UP001341281"/>
    </source>
</evidence>
<keyword evidence="2" id="KW-1185">Reference proteome</keyword>
<gene>
    <name evidence="1" type="ORF">U9M48_039676</name>
</gene>
<sequence>MQVPFGVIVRCPTCMIAVSVAQPHDGTQVVSCSKCRYQYELFSGDITSIESEEVGLVNRVLSLSFSVL</sequence>
<reference evidence="1 2" key="1">
    <citation type="submission" date="2024-02" db="EMBL/GenBank/DDBJ databases">
        <title>High-quality chromosome-scale genome assembly of Pensacola bahiagrass (Paspalum notatum Flugge var. saurae).</title>
        <authorList>
            <person name="Vega J.M."/>
            <person name="Podio M."/>
            <person name="Orjuela J."/>
            <person name="Siena L.A."/>
            <person name="Pessino S.C."/>
            <person name="Combes M.C."/>
            <person name="Mariac C."/>
            <person name="Albertini E."/>
            <person name="Pupilli F."/>
            <person name="Ortiz J.P.A."/>
            <person name="Leblanc O."/>
        </authorList>
    </citation>
    <scope>NUCLEOTIDE SEQUENCE [LARGE SCALE GENOMIC DNA]</scope>
    <source>
        <strain evidence="1">R1</strain>
        <tissue evidence="1">Leaf</tissue>
    </source>
</reference>
<proteinExistence type="predicted"/>
<dbReference type="EMBL" id="CP144753">
    <property type="protein sequence ID" value="WVZ93719.1"/>
    <property type="molecule type" value="Genomic_DNA"/>
</dbReference>
<dbReference type="PANTHER" id="PTHR37381">
    <property type="entry name" value="PENTATRICOPEPTIDE REPEAT (PPR) SUPERFAMILY PROTEIN"/>
    <property type="match status" value="1"/>
</dbReference>
<protein>
    <submittedName>
        <fullName evidence="1">Uncharacterized protein</fullName>
    </submittedName>
</protein>
<dbReference type="PANTHER" id="PTHR37381:SF1">
    <property type="entry name" value="PENTATRICOPEPTIDE REPEAT (PPR) SUPERFAMILY PROTEIN"/>
    <property type="match status" value="1"/>
</dbReference>
<organism evidence="1 2">
    <name type="scientific">Paspalum notatum var. saurae</name>
    <dbReference type="NCBI Taxonomy" id="547442"/>
    <lineage>
        <taxon>Eukaryota</taxon>
        <taxon>Viridiplantae</taxon>
        <taxon>Streptophyta</taxon>
        <taxon>Embryophyta</taxon>
        <taxon>Tracheophyta</taxon>
        <taxon>Spermatophyta</taxon>
        <taxon>Magnoliopsida</taxon>
        <taxon>Liliopsida</taxon>
        <taxon>Poales</taxon>
        <taxon>Poaceae</taxon>
        <taxon>PACMAD clade</taxon>
        <taxon>Panicoideae</taxon>
        <taxon>Andropogonodae</taxon>
        <taxon>Paspaleae</taxon>
        <taxon>Paspalinae</taxon>
        <taxon>Paspalum</taxon>
    </lineage>
</organism>
<dbReference type="Proteomes" id="UP001341281">
    <property type="component" value="Chromosome 09"/>
</dbReference>
<dbReference type="AlphaFoldDB" id="A0AAQ3UK33"/>
<name>A0AAQ3UK33_PASNO</name>